<dbReference type="PANTHER" id="PTHR46268">
    <property type="entry name" value="STRESS RESPONSE PROTEIN NHAX"/>
    <property type="match status" value="1"/>
</dbReference>
<dbReference type="RefSeq" id="WP_213946852.1">
    <property type="nucleotide sequence ID" value="NZ_JAHCMY010000031.1"/>
</dbReference>
<dbReference type="Proteomes" id="UP001319104">
    <property type="component" value="Unassembled WGS sequence"/>
</dbReference>
<accession>A0AAP2CJS1</accession>
<organism evidence="3 4">
    <name type="scientific">Litoribacter ruber</name>
    <dbReference type="NCBI Taxonomy" id="702568"/>
    <lineage>
        <taxon>Bacteria</taxon>
        <taxon>Pseudomonadati</taxon>
        <taxon>Bacteroidota</taxon>
        <taxon>Cytophagia</taxon>
        <taxon>Cytophagales</taxon>
        <taxon>Cyclobacteriaceae</taxon>
        <taxon>Litoribacter</taxon>
    </lineage>
</organism>
<comment type="similarity">
    <text evidence="1">Belongs to the universal stress protein A family.</text>
</comment>
<feature type="domain" description="UspA" evidence="2">
    <location>
        <begin position="2"/>
        <end position="135"/>
    </location>
</feature>
<dbReference type="PANTHER" id="PTHR46268:SF6">
    <property type="entry name" value="UNIVERSAL STRESS PROTEIN UP12"/>
    <property type="match status" value="1"/>
</dbReference>
<evidence type="ECO:0000313" key="4">
    <source>
        <dbReference type="Proteomes" id="UP001319104"/>
    </source>
</evidence>
<evidence type="ECO:0000313" key="3">
    <source>
        <dbReference type="EMBL" id="MBS9525993.1"/>
    </source>
</evidence>
<dbReference type="InterPro" id="IPR006015">
    <property type="entry name" value="Universal_stress_UspA"/>
</dbReference>
<proteinExistence type="inferred from homology"/>
<dbReference type="PRINTS" id="PR01438">
    <property type="entry name" value="UNVRSLSTRESS"/>
</dbReference>
<name>A0AAP2CJS1_9BACT</name>
<dbReference type="SUPFAM" id="SSF52402">
    <property type="entry name" value="Adenine nucleotide alpha hydrolases-like"/>
    <property type="match status" value="2"/>
</dbReference>
<dbReference type="EMBL" id="JAHCMY010000031">
    <property type="protein sequence ID" value="MBS9525993.1"/>
    <property type="molecule type" value="Genomic_DNA"/>
</dbReference>
<protein>
    <submittedName>
        <fullName evidence="3">Universal stress protein</fullName>
    </submittedName>
</protein>
<dbReference type="CDD" id="cd00293">
    <property type="entry name" value="USP-like"/>
    <property type="match status" value="1"/>
</dbReference>
<evidence type="ECO:0000259" key="2">
    <source>
        <dbReference type="Pfam" id="PF00582"/>
    </source>
</evidence>
<dbReference type="AlphaFoldDB" id="A0AAP2CJS1"/>
<keyword evidence="4" id="KW-1185">Reference proteome</keyword>
<dbReference type="Pfam" id="PF00582">
    <property type="entry name" value="Usp"/>
    <property type="match status" value="1"/>
</dbReference>
<dbReference type="InterPro" id="IPR006016">
    <property type="entry name" value="UspA"/>
</dbReference>
<gene>
    <name evidence="3" type="ORF">KI659_18375</name>
</gene>
<sequence>MKILVPTDLSENADVALEFAKGLVMKTGGEIMLLFSYYAVYDFAAQATQIIHQIEKDAKKYLKKAIKEKNTEGLKMDYLIVQGTVSTAINTAAREMKSDLIVMGTQGASGIKKVLLGSNTADVIKETKTPVLAIPNSARFDRLKDITVAVELKKEDPKAIEKLIELTSPLGLPYEVLHIDKGGNFDTEISFKGFKSHLTETFPHLHFDYFNQKDENFNKGLEKFLNDHPDTLLVMFSKSRSFFEQLFSKSHTVETAYHTHVPLMVIKS</sequence>
<dbReference type="Gene3D" id="3.40.50.12370">
    <property type="match status" value="1"/>
</dbReference>
<comment type="caution">
    <text evidence="3">The sequence shown here is derived from an EMBL/GenBank/DDBJ whole genome shotgun (WGS) entry which is preliminary data.</text>
</comment>
<evidence type="ECO:0000256" key="1">
    <source>
        <dbReference type="ARBA" id="ARBA00008791"/>
    </source>
</evidence>
<reference evidence="3 4" key="1">
    <citation type="submission" date="2021-05" db="EMBL/GenBank/DDBJ databases">
        <authorList>
            <person name="Zhang Z.D."/>
            <person name="Osman G."/>
        </authorList>
    </citation>
    <scope>NUCLEOTIDE SEQUENCE [LARGE SCALE GENOMIC DNA]</scope>
    <source>
        <strain evidence="3 4">KCTC 32217</strain>
    </source>
</reference>